<organism evidence="1 2">
    <name type="scientific">Paenibacillus pini JCM 16418</name>
    <dbReference type="NCBI Taxonomy" id="1236976"/>
    <lineage>
        <taxon>Bacteria</taxon>
        <taxon>Bacillati</taxon>
        <taxon>Bacillota</taxon>
        <taxon>Bacilli</taxon>
        <taxon>Bacillales</taxon>
        <taxon>Paenibacillaceae</taxon>
        <taxon>Paenibacillus</taxon>
    </lineage>
</organism>
<evidence type="ECO:0000313" key="2">
    <source>
        <dbReference type="Proteomes" id="UP000019364"/>
    </source>
</evidence>
<accession>W7Z7L9</accession>
<protein>
    <submittedName>
        <fullName evidence="1">Uncharacterized protein</fullName>
    </submittedName>
</protein>
<dbReference type="RefSeq" id="WP_242403926.1">
    <property type="nucleotide sequence ID" value="NZ_BAVZ01000023.1"/>
</dbReference>
<proteinExistence type="predicted"/>
<gene>
    <name evidence="1" type="ORF">JCM16418_4597</name>
</gene>
<sequence>MNSLEETVKQTIKTFEDNKIKEMFQFEKNKLYAYLEEIKDSLIKHKAFIAGGTITSLLNGSDINDLDIYFRNEESLIDFLKEHWKDDNSYVTGLTKKSVLMISGKEPKIRNVQLIHFKYFNTPDEIFETFDFTACMGAYDFSTEQFVLHQQFLKHNSQRILKFNKNTAFPIVSLLRVQKYNGKGYTISKPEFIRIALKCMELDIKTVEDLKDHLGGMYGINYDKIIDFEEGEEFSLDKVIDKIADIALDEDYFKEPISVKYEDLDDIIDTVKKRPIHILTLRDKYFRVTNDNQLKSISTKAAFSKDIDADKYFENKRFYKWVEKDGYGKYRSHYDGDFKYEDGRVSTALGDKLFFNEKQNITYSTYWNKGVLIEVSTKPVDFIDKSSEHIYLKSCTVIREVPKTEWKQWVNEGEDDHESVFDWT</sequence>
<name>W7Z7L9_9BACL</name>
<dbReference type="eggNOG" id="ENOG5030UJG">
    <property type="taxonomic scope" value="Bacteria"/>
</dbReference>
<dbReference type="Pfam" id="PF26128">
    <property type="entry name" value="Gad2"/>
    <property type="match status" value="1"/>
</dbReference>
<reference evidence="1 2" key="1">
    <citation type="journal article" date="2014" name="Genome Announc.">
        <title>Draft Genome Sequence of Paenibacillus pini JCM 16418T, Isolated from the Rhizosphere of Pine Tree.</title>
        <authorList>
            <person name="Yuki M."/>
            <person name="Oshima K."/>
            <person name="Suda W."/>
            <person name="Oshida Y."/>
            <person name="Kitamura K."/>
            <person name="Iida Y."/>
            <person name="Hattori M."/>
            <person name="Ohkuma M."/>
        </authorList>
    </citation>
    <scope>NUCLEOTIDE SEQUENCE [LARGE SCALE GENOMIC DNA]</scope>
    <source>
        <strain evidence="1 2">JCM 16418</strain>
    </source>
</reference>
<dbReference type="EMBL" id="BAVZ01000023">
    <property type="protein sequence ID" value="GAF10394.1"/>
    <property type="molecule type" value="Genomic_DNA"/>
</dbReference>
<dbReference type="Proteomes" id="UP000019364">
    <property type="component" value="Unassembled WGS sequence"/>
</dbReference>
<keyword evidence="2" id="KW-1185">Reference proteome</keyword>
<evidence type="ECO:0000313" key="1">
    <source>
        <dbReference type="EMBL" id="GAF10394.1"/>
    </source>
</evidence>
<comment type="caution">
    <text evidence="1">The sequence shown here is derived from an EMBL/GenBank/DDBJ whole genome shotgun (WGS) entry which is preliminary data.</text>
</comment>
<dbReference type="AlphaFoldDB" id="W7Z7L9"/>